<dbReference type="EMBL" id="RKHY01000001">
    <property type="protein sequence ID" value="ROS43188.1"/>
    <property type="molecule type" value="Genomic_DNA"/>
</dbReference>
<dbReference type="Gene3D" id="3.90.25.10">
    <property type="entry name" value="UDP-galactose 4-epimerase, domain 1"/>
    <property type="match status" value="1"/>
</dbReference>
<dbReference type="Proteomes" id="UP000274843">
    <property type="component" value="Unassembled WGS sequence"/>
</dbReference>
<dbReference type="Pfam" id="PF13460">
    <property type="entry name" value="NAD_binding_10"/>
    <property type="match status" value="1"/>
</dbReference>
<evidence type="ECO:0000313" key="2">
    <source>
        <dbReference type="EMBL" id="ROS43188.1"/>
    </source>
</evidence>
<sequence>MTIVVTGATGQLGRHVIAGLREKLPADQIVAAVRSPEKAADLGVEVREADYDRPETLAAAFAGATKVLLISGDAVGRRVPQHQAVVDAAKAAGVAHLVYTSAPHADDTPLVLAPEHKATEEIIRASGVPFTILRNNWYTENYVQNAQQAIATGVLIGSAGAGRVASATRADFAAGAVAVLTGDGHEGKVYELGGDVAWTFDDLAAEISAIAGKEIRYRNLTADEHRAALIEAGLPADTAGFVVALDQNIAEGTLAEVTGELAALIGRPTTPLGDGLAAALKEA</sequence>
<organism evidence="2 3">
    <name type="scientific">Amycolatopsis thermoflava</name>
    <dbReference type="NCBI Taxonomy" id="84480"/>
    <lineage>
        <taxon>Bacteria</taxon>
        <taxon>Bacillati</taxon>
        <taxon>Actinomycetota</taxon>
        <taxon>Actinomycetes</taxon>
        <taxon>Pseudonocardiales</taxon>
        <taxon>Pseudonocardiaceae</taxon>
        <taxon>Amycolatopsis</taxon>
        <taxon>Amycolatopsis methanolica group</taxon>
    </lineage>
</organism>
<name>A0A3N2H2P4_9PSEU</name>
<gene>
    <name evidence="2" type="ORF">EDD35_5590</name>
</gene>
<evidence type="ECO:0000259" key="1">
    <source>
        <dbReference type="Pfam" id="PF13460"/>
    </source>
</evidence>
<feature type="domain" description="NAD(P)-binding" evidence="1">
    <location>
        <begin position="7"/>
        <end position="181"/>
    </location>
</feature>
<dbReference type="InterPro" id="IPR052718">
    <property type="entry name" value="NmrA-type_oxidoreductase"/>
</dbReference>
<dbReference type="PANTHER" id="PTHR47129">
    <property type="entry name" value="QUINONE OXIDOREDUCTASE 2"/>
    <property type="match status" value="1"/>
</dbReference>
<proteinExistence type="predicted"/>
<accession>A0A3N2H2P4</accession>
<dbReference type="SUPFAM" id="SSF51735">
    <property type="entry name" value="NAD(P)-binding Rossmann-fold domains"/>
    <property type="match status" value="1"/>
</dbReference>
<dbReference type="GeneID" id="301846879"/>
<comment type="caution">
    <text evidence="2">The sequence shown here is derived from an EMBL/GenBank/DDBJ whole genome shotgun (WGS) entry which is preliminary data.</text>
</comment>
<dbReference type="Gene3D" id="3.40.50.720">
    <property type="entry name" value="NAD(P)-binding Rossmann-like Domain"/>
    <property type="match status" value="1"/>
</dbReference>
<dbReference type="AlphaFoldDB" id="A0A3N2H2P4"/>
<evidence type="ECO:0000313" key="3">
    <source>
        <dbReference type="Proteomes" id="UP000274843"/>
    </source>
</evidence>
<protein>
    <submittedName>
        <fullName evidence="2">NAD(P)H dehydrogenase (Quinone)</fullName>
    </submittedName>
</protein>
<dbReference type="InterPro" id="IPR016040">
    <property type="entry name" value="NAD(P)-bd_dom"/>
</dbReference>
<dbReference type="CDD" id="cd05269">
    <property type="entry name" value="TMR_SDR_a"/>
    <property type="match status" value="1"/>
</dbReference>
<dbReference type="RefSeq" id="WP_123685534.1">
    <property type="nucleotide sequence ID" value="NZ_RKHY01000001.1"/>
</dbReference>
<reference evidence="2 3" key="1">
    <citation type="submission" date="2018-11" db="EMBL/GenBank/DDBJ databases">
        <title>Sequencing the genomes of 1000 actinobacteria strains.</title>
        <authorList>
            <person name="Klenk H.-P."/>
        </authorList>
    </citation>
    <scope>NUCLEOTIDE SEQUENCE [LARGE SCALE GENOMIC DNA]</scope>
    <source>
        <strain evidence="2 3">DSM 44348</strain>
    </source>
</reference>
<dbReference type="InterPro" id="IPR036291">
    <property type="entry name" value="NAD(P)-bd_dom_sf"/>
</dbReference>
<dbReference type="PANTHER" id="PTHR47129:SF1">
    <property type="entry name" value="NMRA-LIKE DOMAIN-CONTAINING PROTEIN"/>
    <property type="match status" value="1"/>
</dbReference>
<keyword evidence="3" id="KW-1185">Reference proteome</keyword>